<name>A0AA88DPN8_FICCA</name>
<feature type="compositionally biased region" description="Pro residues" evidence="1">
    <location>
        <begin position="517"/>
        <end position="550"/>
    </location>
</feature>
<dbReference type="InterPro" id="IPR001202">
    <property type="entry name" value="WW_dom"/>
</dbReference>
<feature type="region of interest" description="Disordered" evidence="1">
    <location>
        <begin position="803"/>
        <end position="863"/>
    </location>
</feature>
<accession>A0AA88DPN8</accession>
<dbReference type="InterPro" id="IPR036020">
    <property type="entry name" value="WW_dom_sf"/>
</dbReference>
<feature type="region of interest" description="Disordered" evidence="1">
    <location>
        <begin position="25"/>
        <end position="81"/>
    </location>
</feature>
<dbReference type="Proteomes" id="UP001187192">
    <property type="component" value="Unassembled WGS sequence"/>
</dbReference>
<feature type="compositionally biased region" description="Basic and acidic residues" evidence="1">
    <location>
        <begin position="36"/>
        <end position="48"/>
    </location>
</feature>
<dbReference type="SUPFAM" id="SSF51045">
    <property type="entry name" value="WW domain"/>
    <property type="match status" value="1"/>
</dbReference>
<dbReference type="Pfam" id="PF00397">
    <property type="entry name" value="WW"/>
    <property type="match status" value="1"/>
</dbReference>
<dbReference type="PROSITE" id="PS01159">
    <property type="entry name" value="WW_DOMAIN_1"/>
    <property type="match status" value="1"/>
</dbReference>
<protein>
    <recommendedName>
        <fullName evidence="2">WW domain-containing protein</fullName>
    </recommendedName>
</protein>
<reference evidence="3" key="1">
    <citation type="submission" date="2023-07" db="EMBL/GenBank/DDBJ databases">
        <title>draft genome sequence of fig (Ficus carica).</title>
        <authorList>
            <person name="Takahashi T."/>
            <person name="Nishimura K."/>
        </authorList>
    </citation>
    <scope>NUCLEOTIDE SEQUENCE</scope>
</reference>
<evidence type="ECO:0000256" key="1">
    <source>
        <dbReference type="SAM" id="MobiDB-lite"/>
    </source>
</evidence>
<dbReference type="PANTHER" id="PTHR47852">
    <property type="entry name" value="OS06G0298400 PROTEIN"/>
    <property type="match status" value="1"/>
</dbReference>
<organism evidence="3 4">
    <name type="scientific">Ficus carica</name>
    <name type="common">Common fig</name>
    <dbReference type="NCBI Taxonomy" id="3494"/>
    <lineage>
        <taxon>Eukaryota</taxon>
        <taxon>Viridiplantae</taxon>
        <taxon>Streptophyta</taxon>
        <taxon>Embryophyta</taxon>
        <taxon>Tracheophyta</taxon>
        <taxon>Spermatophyta</taxon>
        <taxon>Magnoliopsida</taxon>
        <taxon>eudicotyledons</taxon>
        <taxon>Gunneridae</taxon>
        <taxon>Pentapetalae</taxon>
        <taxon>rosids</taxon>
        <taxon>fabids</taxon>
        <taxon>Rosales</taxon>
        <taxon>Moraceae</taxon>
        <taxon>Ficeae</taxon>
        <taxon>Ficus</taxon>
    </lineage>
</organism>
<evidence type="ECO:0000313" key="4">
    <source>
        <dbReference type="Proteomes" id="UP001187192"/>
    </source>
</evidence>
<proteinExistence type="predicted"/>
<feature type="domain" description="WW" evidence="2">
    <location>
        <begin position="173"/>
        <end position="207"/>
    </location>
</feature>
<dbReference type="SMART" id="SM00456">
    <property type="entry name" value="WW"/>
    <property type="match status" value="1"/>
</dbReference>
<feature type="compositionally biased region" description="Polar residues" evidence="1">
    <location>
        <begin position="54"/>
        <end position="64"/>
    </location>
</feature>
<sequence length="901" mass="98417">MGKRKERRLAAMSNAGRRVKLDLFAEPSGDLGGSTVHDEVGVDTDSKPRPGLPNSPSSSGQQPDNPLLLLGQYSDDELEDDSAKKLDNAATRNSSPGNKDEVEVFHGEASVDVEVNTGELQHKIDKDSASLNYQKLEGTDKRETTAVASSDLCEDSETEQVSISGTSDVQLLGDLSSGWQMVMHEASNQFYYWNTETGETSWEIPDVLARASELGGNHKAPAISERTEDVSVNAQEPNLSSEVILDDLSAATGFEGFHPAEWNGEVKSEAQNCTNKGNDIINSGSVNDTLGDGNRDSHVDLSSSLIKHGETLLERLKSVRGSKDERQSQDCFSKYILEVEIRLSDMRTLSSFGSSLHQFWVHSERQLKRLEDAINIEIYKIAESAVLGDKLQESMMHESDAYRTENMALFPISDNTHVSPVVNTSPNVHVESSSGEHVNGDKLILNNESNSLEDVDMDVDMEVEDVTSAGNTVVVDESGSKEFAAPNQPIQPIRPAEHTIASDDVFTAPPPPDEEWIPPPPPDNEQIPPPPPDEPPEPVYPPPPSYPETGPPAAYAEQYNMAYPSSSFEYYGHVATDIASSSFYGHAEGGQVAVPNATVFYNAIPNPYAETPQITANPIAPVAYYEHLDGVPPAPGTSTSELSQFHGKPTPISYEALASDRMGSVESGSNTLPTEKDCVAAIGGEMDRSSTEVLPTTATIQVPAIVLDKESVAVPITNAVSATAAVPATSTVTKVQSKVVRSKKRTVAVAPSLRSSKKVSSLVNKWKAAKEELRGDEEEPENAYEMLERKRQKEIEEWHAQQIASGEAKDNANFQPLGGDWRERVKRRRAQKAREAAQTSPETRNDENQQQQQPDLTELSKDLPSGWQYVKRQQLGVENTALRVQSCYLPKVPSDDVKWFV</sequence>
<dbReference type="PROSITE" id="PS50020">
    <property type="entry name" value="WW_DOMAIN_2"/>
    <property type="match status" value="1"/>
</dbReference>
<comment type="caution">
    <text evidence="3">The sequence shown here is derived from an EMBL/GenBank/DDBJ whole genome shotgun (WGS) entry which is preliminary data.</text>
</comment>
<dbReference type="CDD" id="cd00201">
    <property type="entry name" value="WW"/>
    <property type="match status" value="1"/>
</dbReference>
<keyword evidence="4" id="KW-1185">Reference proteome</keyword>
<gene>
    <name evidence="3" type="ORF">TIFTF001_028254</name>
</gene>
<feature type="region of interest" description="Disordered" evidence="1">
    <location>
        <begin position="503"/>
        <end position="553"/>
    </location>
</feature>
<dbReference type="AlphaFoldDB" id="A0AA88DPN8"/>
<evidence type="ECO:0000313" key="3">
    <source>
        <dbReference type="EMBL" id="GMN59160.1"/>
    </source>
</evidence>
<dbReference type="PANTHER" id="PTHR47852:SF2">
    <property type="entry name" value="WW DOMAIN-CONTAINING PROTEIN"/>
    <property type="match status" value="1"/>
</dbReference>
<dbReference type="EMBL" id="BTGU01000084">
    <property type="protein sequence ID" value="GMN59160.1"/>
    <property type="molecule type" value="Genomic_DNA"/>
</dbReference>
<dbReference type="Gene3D" id="2.20.70.10">
    <property type="match status" value="1"/>
</dbReference>
<evidence type="ECO:0000259" key="2">
    <source>
        <dbReference type="PROSITE" id="PS50020"/>
    </source>
</evidence>